<feature type="domain" description="Pyrroloquinoline quinone-dependent pyranose dehydrogenase beta-propeller" evidence="1">
    <location>
        <begin position="330"/>
        <end position="438"/>
    </location>
</feature>
<accession>A0A7W9AIG5</accession>
<evidence type="ECO:0000259" key="1">
    <source>
        <dbReference type="Pfam" id="PF22807"/>
    </source>
</evidence>
<name>A0A7W9AIG5_9SPHN</name>
<keyword evidence="3" id="KW-1185">Reference proteome</keyword>
<dbReference type="SUPFAM" id="SSF50952">
    <property type="entry name" value="Soluble quinoprotein glucose dehydrogenase"/>
    <property type="match status" value="1"/>
</dbReference>
<proteinExistence type="predicted"/>
<dbReference type="RefSeq" id="WP_184018386.1">
    <property type="nucleotide sequence ID" value="NZ_JACIJC010000003.1"/>
</dbReference>
<gene>
    <name evidence="2" type="ORF">FHS49_002251</name>
</gene>
<dbReference type="InterPro" id="IPR011042">
    <property type="entry name" value="6-blade_b-propeller_TolB-like"/>
</dbReference>
<organism evidence="2 3">
    <name type="scientific">Sphingobium boeckii</name>
    <dbReference type="NCBI Taxonomy" id="1082345"/>
    <lineage>
        <taxon>Bacteria</taxon>
        <taxon>Pseudomonadati</taxon>
        <taxon>Pseudomonadota</taxon>
        <taxon>Alphaproteobacteria</taxon>
        <taxon>Sphingomonadales</taxon>
        <taxon>Sphingomonadaceae</taxon>
        <taxon>Sphingobium</taxon>
    </lineage>
</organism>
<dbReference type="Pfam" id="PF22807">
    <property type="entry name" value="TrAA12"/>
    <property type="match status" value="2"/>
</dbReference>
<dbReference type="Proteomes" id="UP000549617">
    <property type="component" value="Unassembled WGS sequence"/>
</dbReference>
<dbReference type="PANTHER" id="PTHR33546">
    <property type="entry name" value="LARGE, MULTIFUNCTIONAL SECRETED PROTEIN-RELATED"/>
    <property type="match status" value="1"/>
</dbReference>
<protein>
    <submittedName>
        <fullName evidence="2">Glucose/arabinose dehydrogenase</fullName>
    </submittedName>
</protein>
<evidence type="ECO:0000313" key="3">
    <source>
        <dbReference type="Proteomes" id="UP000549617"/>
    </source>
</evidence>
<sequence>MKKRTIAIIVLLVLLAAGGVFYFVSKGDPATLSVEAVSGVKPQIGAPNKERIPMINIAEPVGWAKGEMPTPAKGLAVNAFADGLDHPRWLYLLPNGDVLVAESNSPPREVAGPVDWIMGKLMGRAGAGAPSANRISLLRDTNGDGKADQKTAFIEGLNSPSGMALVGNTLYVANTDALMAFPYAEGATKITDKGRKIVGYPGGGNHWARNVIASPDGKRLFVSVGSASNIGEKGLDREADRAAILEVDPAKNAMRIFATGLRNPNGLAYEPATGCLWTTVNERDMLGGDLVPDYMTCVEFGADYGWPQSYWGGYEDIRVEPRRPDRLEYVKRPDFALGPHVAALGLTFADATNLGPAYANGAFVGLHGSWNREPASGYKVVFVPFGANGYPLPSAKPQDLLTGFLVDGKAKGRPVSVIKDRTGALLVSDDVGNAIWRVSGAK</sequence>
<evidence type="ECO:0000313" key="2">
    <source>
        <dbReference type="EMBL" id="MBB5686235.1"/>
    </source>
</evidence>
<dbReference type="EMBL" id="JACIJC010000003">
    <property type="protein sequence ID" value="MBB5686235.1"/>
    <property type="molecule type" value="Genomic_DNA"/>
</dbReference>
<dbReference type="AlphaFoldDB" id="A0A7W9AIG5"/>
<feature type="domain" description="Pyrroloquinoline quinone-dependent pyranose dehydrogenase beta-propeller" evidence="1">
    <location>
        <begin position="147"/>
        <end position="286"/>
    </location>
</feature>
<dbReference type="Gene3D" id="2.120.10.30">
    <property type="entry name" value="TolB, C-terminal domain"/>
    <property type="match status" value="1"/>
</dbReference>
<reference evidence="2 3" key="1">
    <citation type="submission" date="2020-08" db="EMBL/GenBank/DDBJ databases">
        <title>Genomic Encyclopedia of Type Strains, Phase IV (KMG-IV): sequencing the most valuable type-strain genomes for metagenomic binning, comparative biology and taxonomic classification.</title>
        <authorList>
            <person name="Goeker M."/>
        </authorList>
    </citation>
    <scope>NUCLEOTIDE SEQUENCE [LARGE SCALE GENOMIC DNA]</scope>
    <source>
        <strain evidence="2 3">DSM 25079</strain>
    </source>
</reference>
<comment type="caution">
    <text evidence="2">The sequence shown here is derived from an EMBL/GenBank/DDBJ whole genome shotgun (WGS) entry which is preliminary data.</text>
</comment>
<dbReference type="PANTHER" id="PTHR33546:SF1">
    <property type="entry name" value="LARGE, MULTIFUNCTIONAL SECRETED PROTEIN"/>
    <property type="match status" value="1"/>
</dbReference>
<dbReference type="InterPro" id="IPR011041">
    <property type="entry name" value="Quinoprot_gluc/sorb_DH_b-prop"/>
</dbReference>
<dbReference type="InterPro" id="IPR054539">
    <property type="entry name" value="Beta-prop_PDH"/>
</dbReference>